<reference evidence="1" key="2">
    <citation type="journal article" date="2023" name="BMC Genomics">
        <title>Pest status, molecular evolution, and epigenetic factors derived from the genome assembly of Frankliniella fusca, a thysanopteran phytovirus vector.</title>
        <authorList>
            <person name="Catto M.A."/>
            <person name="Labadie P.E."/>
            <person name="Jacobson A.L."/>
            <person name="Kennedy G.G."/>
            <person name="Srinivasan R."/>
            <person name="Hunt B.G."/>
        </authorList>
    </citation>
    <scope>NUCLEOTIDE SEQUENCE</scope>
    <source>
        <strain evidence="1">PL_HMW_Pooled</strain>
    </source>
</reference>
<protein>
    <submittedName>
        <fullName evidence="1">Uncharacterized protein</fullName>
    </submittedName>
</protein>
<keyword evidence="2" id="KW-1185">Reference proteome</keyword>
<comment type="caution">
    <text evidence="1">The sequence shown here is derived from an EMBL/GenBank/DDBJ whole genome shotgun (WGS) entry which is preliminary data.</text>
</comment>
<evidence type="ECO:0000313" key="2">
    <source>
        <dbReference type="Proteomes" id="UP001219518"/>
    </source>
</evidence>
<dbReference type="Proteomes" id="UP001219518">
    <property type="component" value="Unassembled WGS sequence"/>
</dbReference>
<proteinExistence type="predicted"/>
<organism evidence="1 2">
    <name type="scientific">Frankliniella fusca</name>
    <dbReference type="NCBI Taxonomy" id="407009"/>
    <lineage>
        <taxon>Eukaryota</taxon>
        <taxon>Metazoa</taxon>
        <taxon>Ecdysozoa</taxon>
        <taxon>Arthropoda</taxon>
        <taxon>Hexapoda</taxon>
        <taxon>Insecta</taxon>
        <taxon>Pterygota</taxon>
        <taxon>Neoptera</taxon>
        <taxon>Paraneoptera</taxon>
        <taxon>Thysanoptera</taxon>
        <taxon>Terebrantia</taxon>
        <taxon>Thripoidea</taxon>
        <taxon>Thripidae</taxon>
        <taxon>Frankliniella</taxon>
    </lineage>
</organism>
<dbReference type="AlphaFoldDB" id="A0AAE1H3T7"/>
<dbReference type="EMBL" id="JAHWGI010000349">
    <property type="protein sequence ID" value="KAK3914038.1"/>
    <property type="molecule type" value="Genomic_DNA"/>
</dbReference>
<name>A0AAE1H3T7_9NEOP</name>
<sequence length="22" mass="2282">MQTVFLQGLNCAALSSPRNSSG</sequence>
<evidence type="ECO:0000313" key="1">
    <source>
        <dbReference type="EMBL" id="KAK3914038.1"/>
    </source>
</evidence>
<reference evidence="1" key="1">
    <citation type="submission" date="2021-07" db="EMBL/GenBank/DDBJ databases">
        <authorList>
            <person name="Catto M.A."/>
            <person name="Jacobson A."/>
            <person name="Kennedy G."/>
            <person name="Labadie P."/>
            <person name="Hunt B.G."/>
            <person name="Srinivasan R."/>
        </authorList>
    </citation>
    <scope>NUCLEOTIDE SEQUENCE</scope>
    <source>
        <strain evidence="1">PL_HMW_Pooled</strain>
        <tissue evidence="1">Head</tissue>
    </source>
</reference>
<gene>
    <name evidence="1" type="ORF">KUF71_023451</name>
</gene>
<accession>A0AAE1H3T7</accession>